<dbReference type="AlphaFoldDB" id="A0A834WNR8"/>
<dbReference type="EMBL" id="JAAIUW010000007">
    <property type="protein sequence ID" value="KAF7823729.1"/>
    <property type="molecule type" value="Genomic_DNA"/>
</dbReference>
<reference evidence="1" key="1">
    <citation type="submission" date="2020-09" db="EMBL/GenBank/DDBJ databases">
        <title>Genome-Enabled Discovery of Anthraquinone Biosynthesis in Senna tora.</title>
        <authorList>
            <person name="Kang S.-H."/>
            <person name="Pandey R.P."/>
            <person name="Lee C.-M."/>
            <person name="Sim J.-S."/>
            <person name="Jeong J.-T."/>
            <person name="Choi B.-S."/>
            <person name="Jung M."/>
            <person name="Ginzburg D."/>
            <person name="Zhao K."/>
            <person name="Won S.Y."/>
            <person name="Oh T.-J."/>
            <person name="Yu Y."/>
            <person name="Kim N.-H."/>
            <person name="Lee O.R."/>
            <person name="Lee T.-H."/>
            <person name="Bashyal P."/>
            <person name="Kim T.-S."/>
            <person name="Lee W.-H."/>
            <person name="Kawkins C."/>
            <person name="Kim C.-K."/>
            <person name="Kim J.S."/>
            <person name="Ahn B.O."/>
            <person name="Rhee S.Y."/>
            <person name="Sohng J.K."/>
        </authorList>
    </citation>
    <scope>NUCLEOTIDE SEQUENCE</scope>
    <source>
        <tissue evidence="1">Leaf</tissue>
    </source>
</reference>
<name>A0A834WNR8_9FABA</name>
<sequence length="105" mass="12046">MWEVEDINLNVGTGTEIGESIIQDVNGLFCECAPTSGWRLFALSIPYYTLVSTSFNKEDEDYKSHDYNLFYELSEVRIDYLNRFVQEVVGYFMGLVPNSPKVLSN</sequence>
<proteinExistence type="predicted"/>
<gene>
    <name evidence="1" type="ORF">G2W53_021873</name>
</gene>
<dbReference type="PANTHER" id="PTHR45523:SF1">
    <property type="entry name" value="TETRATRICOPEPTIDE REPEAT (TPR)-CONTAINING PROTEIN"/>
    <property type="match status" value="1"/>
</dbReference>
<protein>
    <submittedName>
        <fullName evidence="1">Vacuolar protein sorting-associated protein 13C</fullName>
    </submittedName>
</protein>
<dbReference type="PANTHER" id="PTHR45523">
    <property type="entry name" value="TETRATRICOPEPTIDE REPEAT (TPR)-CONTAINING PROTEIN-RELATED"/>
    <property type="match status" value="1"/>
</dbReference>
<evidence type="ECO:0000313" key="1">
    <source>
        <dbReference type="EMBL" id="KAF7823729.1"/>
    </source>
</evidence>
<comment type="caution">
    <text evidence="1">The sequence shown here is derived from an EMBL/GenBank/DDBJ whole genome shotgun (WGS) entry which is preliminary data.</text>
</comment>
<dbReference type="OrthoDB" id="428159at2759"/>
<evidence type="ECO:0000313" key="2">
    <source>
        <dbReference type="Proteomes" id="UP000634136"/>
    </source>
</evidence>
<organism evidence="1 2">
    <name type="scientific">Senna tora</name>
    <dbReference type="NCBI Taxonomy" id="362788"/>
    <lineage>
        <taxon>Eukaryota</taxon>
        <taxon>Viridiplantae</taxon>
        <taxon>Streptophyta</taxon>
        <taxon>Embryophyta</taxon>
        <taxon>Tracheophyta</taxon>
        <taxon>Spermatophyta</taxon>
        <taxon>Magnoliopsida</taxon>
        <taxon>eudicotyledons</taxon>
        <taxon>Gunneridae</taxon>
        <taxon>Pentapetalae</taxon>
        <taxon>rosids</taxon>
        <taxon>fabids</taxon>
        <taxon>Fabales</taxon>
        <taxon>Fabaceae</taxon>
        <taxon>Caesalpinioideae</taxon>
        <taxon>Cassia clade</taxon>
        <taxon>Senna</taxon>
    </lineage>
</organism>
<accession>A0A834WNR8</accession>
<dbReference type="Proteomes" id="UP000634136">
    <property type="component" value="Unassembled WGS sequence"/>
</dbReference>
<keyword evidence="2" id="KW-1185">Reference proteome</keyword>